<proteinExistence type="predicted"/>
<comment type="caution">
    <text evidence="1">The sequence shown here is derived from an EMBL/GenBank/DDBJ whole genome shotgun (WGS) entry which is preliminary data.</text>
</comment>
<accession>A0A9N9JCS9</accession>
<keyword evidence="2" id="KW-1185">Reference proteome</keyword>
<dbReference type="EMBL" id="CAJVPQ010026894">
    <property type="protein sequence ID" value="CAG8769918.1"/>
    <property type="molecule type" value="Genomic_DNA"/>
</dbReference>
<evidence type="ECO:0000313" key="1">
    <source>
        <dbReference type="EMBL" id="CAG8769918.1"/>
    </source>
</evidence>
<protein>
    <submittedName>
        <fullName evidence="1">12902_t:CDS:1</fullName>
    </submittedName>
</protein>
<name>A0A9N9JCS9_9GLOM</name>
<organism evidence="1 2">
    <name type="scientific">Funneliformis caledonium</name>
    <dbReference type="NCBI Taxonomy" id="1117310"/>
    <lineage>
        <taxon>Eukaryota</taxon>
        <taxon>Fungi</taxon>
        <taxon>Fungi incertae sedis</taxon>
        <taxon>Mucoromycota</taxon>
        <taxon>Glomeromycotina</taxon>
        <taxon>Glomeromycetes</taxon>
        <taxon>Glomerales</taxon>
        <taxon>Glomeraceae</taxon>
        <taxon>Funneliformis</taxon>
    </lineage>
</organism>
<reference evidence="1" key="1">
    <citation type="submission" date="2021-06" db="EMBL/GenBank/DDBJ databases">
        <authorList>
            <person name="Kallberg Y."/>
            <person name="Tangrot J."/>
            <person name="Rosling A."/>
        </authorList>
    </citation>
    <scope>NUCLEOTIDE SEQUENCE</scope>
    <source>
        <strain evidence="1">UK204</strain>
    </source>
</reference>
<dbReference type="AlphaFoldDB" id="A0A9N9JCS9"/>
<evidence type="ECO:0000313" key="2">
    <source>
        <dbReference type="Proteomes" id="UP000789570"/>
    </source>
</evidence>
<dbReference type="Proteomes" id="UP000789570">
    <property type="component" value="Unassembled WGS sequence"/>
</dbReference>
<feature type="non-terminal residue" evidence="1">
    <location>
        <position position="83"/>
    </location>
</feature>
<sequence>ELEKIYTTNLRDLPDLELELLSFISTFTKTSTHKICEELNRPYINLKKKYDSSIHYAYNYIKATIDDWFIEKSPNPLMIVWSK</sequence>
<feature type="non-terminal residue" evidence="1">
    <location>
        <position position="1"/>
    </location>
</feature>
<gene>
    <name evidence="1" type="ORF">FCALED_LOCUS17471</name>
</gene>